<keyword evidence="1" id="KW-0614">Plasmid</keyword>
<reference evidence="1" key="1">
    <citation type="journal article" date="1998" name="Nucleic Acids Symp. Ser.">
        <title>Genome structure of Ri plasmid (1): Construction of linking library and physical map of pRi1724 in Japanese Agrobacterium.</title>
        <authorList>
            <person name="Moriguchi K."/>
            <person name="Nishida T."/>
            <person name="Maeda Y."/>
            <person name="Tanaka N."/>
            <person name="Yoshida K."/>
        </authorList>
    </citation>
    <scope>NUCLEOTIDE SEQUENCE</scope>
    <source>
        <strain evidence="1">MAFF03-01724</strain>
        <plasmid evidence="1">pRi1724</plasmid>
    </source>
</reference>
<gene>
    <name evidence="1" type="primary">riorf2</name>
</gene>
<proteinExistence type="predicted"/>
<protein>
    <submittedName>
        <fullName evidence="1">Riorf2 protein</fullName>
    </submittedName>
</protein>
<accession>Q9F5I5</accession>
<reference evidence="1" key="3">
    <citation type="journal article" date="2000" name="DNA Res.">
        <title>Analysis of unique variable region of a plant root inducing plasmid, pRi1724, by the construction of its physical map and library.</title>
        <authorList>
            <person name="Moriguchi K."/>
            <person name="Maeda Y."/>
            <person name="Satou M."/>
            <person name="Kataoka M."/>
            <person name="Tanaka N."/>
            <person name="Yoshida K."/>
        </authorList>
    </citation>
    <scope>NUCLEOTIDE SEQUENCE</scope>
    <source>
        <strain evidence="1">MAFF03-01724</strain>
        <plasmid evidence="1">pRi1724</plasmid>
    </source>
</reference>
<dbReference type="EMBL" id="AP002086">
    <property type="protein sequence ID" value="BAB16121.1"/>
    <property type="molecule type" value="Genomic_DNA"/>
</dbReference>
<dbReference type="AlphaFoldDB" id="Q9F5I5"/>
<name>Q9F5I5_RHIRH</name>
<reference evidence="1" key="2">
    <citation type="journal article" date="1999" name="Nucleic Acids Symp. Ser.">
        <title>Genome structure of Ri plasmid (1): Sequencing analysis of T-DNA and its flanking regions of pRi1724 in Japanese Agrobacterium rhizogenes.</title>
        <authorList>
            <person name="Maeda Y."/>
            <person name="Moriguchi K."/>
            <person name="Kataoka M."/>
            <person name="Satou M."/>
            <person name="Satutui N.H.N."/>
            <person name="Tanaka N."/>
            <person name="Yoshida K."/>
        </authorList>
    </citation>
    <scope>NUCLEOTIDE SEQUENCE</scope>
    <source>
        <strain evidence="1">MAFF03-01724</strain>
        <plasmid evidence="1">pRi1724</plasmid>
    </source>
</reference>
<geneLocation type="plasmid" evidence="1">
    <name>pRi1724</name>
</geneLocation>
<organism evidence="1">
    <name type="scientific">Rhizobium rhizogenes</name>
    <name type="common">Agrobacterium rhizogenes</name>
    <dbReference type="NCBI Taxonomy" id="359"/>
    <lineage>
        <taxon>Bacteria</taxon>
        <taxon>Pseudomonadati</taxon>
        <taxon>Pseudomonadota</taxon>
        <taxon>Alphaproteobacteria</taxon>
        <taxon>Hyphomicrobiales</taxon>
        <taxon>Rhizobiaceae</taxon>
        <taxon>Rhizobium/Agrobacterium group</taxon>
        <taxon>Rhizobium</taxon>
    </lineage>
</organism>
<evidence type="ECO:0000313" key="1">
    <source>
        <dbReference type="EMBL" id="BAB16121.1"/>
    </source>
</evidence>
<sequence length="172" mass="19028">MFGGHVCNRDTTPASGPLGRYIVVDVFCLQILEPVARLFAPQQESAGYAPPLFHRRRCQSAFVAHPANIPVELRLVRQYDSGLTPPAKELQPGAPDIDDATCSGSRTVNILPSLRDRQQLRHADAGRSLWTEMSRDPQEFVAFDPENFGSRSECGAVMQIAVPLVSKWHFGK</sequence>
<reference evidence="1" key="4">
    <citation type="journal article" date="2001" name="J. Mol. Biol.">
        <title>The complete nucleotide sequence of a plant root-inducing (Ri) plasmid indicates its chimeric structure and evolutionary relationship between tumor-inducing (Ti) and symbiotic (Sym) plasmids in Rhizobiaceae.</title>
        <authorList>
            <person name="Moriguchi K."/>
            <person name="Maeda Y."/>
            <person name="Satou M."/>
            <person name="Hardayani N.S.N."/>
            <person name="Kataoka M."/>
            <person name="Tanaka N."/>
            <person name="Yoshida K."/>
        </authorList>
    </citation>
    <scope>NUCLEOTIDE SEQUENCE</scope>
    <source>
        <strain evidence="1">MAFF03-01724</strain>
        <plasmid evidence="1">pRi1724</plasmid>
    </source>
</reference>